<comment type="caution">
    <text evidence="2">The sequence shown here is derived from an EMBL/GenBank/DDBJ whole genome shotgun (WGS) entry which is preliminary data.</text>
</comment>
<dbReference type="InterPro" id="IPR001387">
    <property type="entry name" value="Cro/C1-type_HTH"/>
</dbReference>
<dbReference type="SMART" id="SM00530">
    <property type="entry name" value="HTH_XRE"/>
    <property type="match status" value="1"/>
</dbReference>
<dbReference type="AlphaFoldDB" id="A0AAP3DHJ4"/>
<dbReference type="InterPro" id="IPR010982">
    <property type="entry name" value="Lambda_DNA-bd_dom_sf"/>
</dbReference>
<accession>A0AAP3DHJ4</accession>
<reference evidence="2" key="1">
    <citation type="submission" date="2022-09" db="EMBL/GenBank/DDBJ databases">
        <title>Genome analysis and characterization of larvicidal activity of Brevibacillus strains.</title>
        <authorList>
            <person name="Patrusheva E.V."/>
            <person name="Izotova A.O."/>
            <person name="Toshchakov S.V."/>
            <person name="Sineoky S.P."/>
        </authorList>
    </citation>
    <scope>NUCLEOTIDE SEQUENCE</scope>
    <source>
        <strain evidence="2">VKPM_B-13247</strain>
    </source>
</reference>
<proteinExistence type="predicted"/>
<dbReference type="Proteomes" id="UP001077662">
    <property type="component" value="Unassembled WGS sequence"/>
</dbReference>
<evidence type="ECO:0000313" key="3">
    <source>
        <dbReference type="Proteomes" id="UP001077662"/>
    </source>
</evidence>
<dbReference type="GO" id="GO:0003677">
    <property type="term" value="F:DNA binding"/>
    <property type="evidence" value="ECO:0007669"/>
    <property type="project" value="InterPro"/>
</dbReference>
<protein>
    <submittedName>
        <fullName evidence="2">Helix-turn-helix transcriptional regulator</fullName>
    </submittedName>
</protein>
<dbReference type="RefSeq" id="WP_258434126.1">
    <property type="nucleotide sequence ID" value="NZ_JANSGW010000023.1"/>
</dbReference>
<dbReference type="SUPFAM" id="SSF47413">
    <property type="entry name" value="lambda repressor-like DNA-binding domains"/>
    <property type="match status" value="1"/>
</dbReference>
<name>A0AAP3DHJ4_BRELA</name>
<organism evidence="2 3">
    <name type="scientific">Brevibacillus laterosporus</name>
    <name type="common">Bacillus laterosporus</name>
    <dbReference type="NCBI Taxonomy" id="1465"/>
    <lineage>
        <taxon>Bacteria</taxon>
        <taxon>Bacillati</taxon>
        <taxon>Bacillota</taxon>
        <taxon>Bacilli</taxon>
        <taxon>Bacillales</taxon>
        <taxon>Paenibacillaceae</taxon>
        <taxon>Brevibacillus</taxon>
    </lineage>
</organism>
<dbReference type="Pfam" id="PF13443">
    <property type="entry name" value="HTH_26"/>
    <property type="match status" value="1"/>
</dbReference>
<dbReference type="Gene3D" id="1.10.260.40">
    <property type="entry name" value="lambda repressor-like DNA-binding domains"/>
    <property type="match status" value="1"/>
</dbReference>
<dbReference type="CDD" id="cd00093">
    <property type="entry name" value="HTH_XRE"/>
    <property type="match status" value="1"/>
</dbReference>
<gene>
    <name evidence="2" type="ORF">O0554_17150</name>
</gene>
<sequence>MTFQVGRCRLYERLKIADMTQTDLAEKIKMKRQQISDYANNRNVMSLSNAKSIAYALNCHIDDLYEWIEIPPSKRNRNNNRNQEE</sequence>
<evidence type="ECO:0000259" key="1">
    <source>
        <dbReference type="PROSITE" id="PS50943"/>
    </source>
</evidence>
<dbReference type="PROSITE" id="PS50943">
    <property type="entry name" value="HTH_CROC1"/>
    <property type="match status" value="1"/>
</dbReference>
<feature type="domain" description="HTH cro/C1-type" evidence="1">
    <location>
        <begin position="10"/>
        <end position="64"/>
    </location>
</feature>
<dbReference type="EMBL" id="JAPTNE010000023">
    <property type="protein sequence ID" value="MCZ0808614.1"/>
    <property type="molecule type" value="Genomic_DNA"/>
</dbReference>
<evidence type="ECO:0000313" key="2">
    <source>
        <dbReference type="EMBL" id="MCZ0808614.1"/>
    </source>
</evidence>